<dbReference type="FunFam" id="1.10.10.10:FF:000001">
    <property type="entry name" value="LysR family transcriptional regulator"/>
    <property type="match status" value="1"/>
</dbReference>
<evidence type="ECO:0000256" key="1">
    <source>
        <dbReference type="ARBA" id="ARBA00009437"/>
    </source>
</evidence>
<dbReference type="PANTHER" id="PTHR30126">
    <property type="entry name" value="HTH-TYPE TRANSCRIPTIONAL REGULATOR"/>
    <property type="match status" value="1"/>
</dbReference>
<dbReference type="InterPro" id="IPR036388">
    <property type="entry name" value="WH-like_DNA-bd_sf"/>
</dbReference>
<proteinExistence type="inferred from homology"/>
<dbReference type="InterPro" id="IPR000847">
    <property type="entry name" value="LysR_HTH_N"/>
</dbReference>
<dbReference type="Pfam" id="PF03466">
    <property type="entry name" value="LysR_substrate"/>
    <property type="match status" value="1"/>
</dbReference>
<dbReference type="Gene3D" id="3.40.190.290">
    <property type="match status" value="1"/>
</dbReference>
<dbReference type="CDD" id="cd08442">
    <property type="entry name" value="PBP2_YofA_SoxR_like"/>
    <property type="match status" value="1"/>
</dbReference>
<dbReference type="InterPro" id="IPR005119">
    <property type="entry name" value="LysR_subst-bd"/>
</dbReference>
<comment type="caution">
    <text evidence="6">The sequence shown here is derived from an EMBL/GenBank/DDBJ whole genome shotgun (WGS) entry which is preliminary data.</text>
</comment>
<protein>
    <submittedName>
        <fullName evidence="6">HTH-type transcriptional regulator GltR</fullName>
    </submittedName>
</protein>
<feature type="domain" description="HTH lysR-type" evidence="5">
    <location>
        <begin position="1"/>
        <end position="58"/>
    </location>
</feature>
<accession>A0A917ERC6</accession>
<evidence type="ECO:0000313" key="7">
    <source>
        <dbReference type="Proteomes" id="UP000605259"/>
    </source>
</evidence>
<dbReference type="EMBL" id="BMFK01000003">
    <property type="protein sequence ID" value="GGE79331.1"/>
    <property type="molecule type" value="Genomic_DNA"/>
</dbReference>
<sequence>MNEKDLEIFRLVAKHGTVSKAATELNYVQSNVTSRIHKLEIELGTPLFYRSNRGVILTAEGKVFLTYADKLVDLMKEAKEALQNPEMPSGPLCIGATDITTAVHLPSILSAYHHKYPNVDVSLKTGSTEELVESVLNYDIDGAFVTAPVHHPNMEQELLLQEEVVLITHKSQPPFQMMKEWKQRTILVFREGCTYRSKLEQWLRDEGIVSVKKMEFGTMEGIIGCVKAGLGLALISKRIAEQIMEDEHIQVYSVPHTYKDITTVFIRRCDVSMSNALRKFVDVTKEMLQEE</sequence>
<dbReference type="InterPro" id="IPR036390">
    <property type="entry name" value="WH_DNA-bd_sf"/>
</dbReference>
<keyword evidence="2" id="KW-0805">Transcription regulation</keyword>
<organism evidence="6 7">
    <name type="scientific">Priestia taiwanensis</name>
    <dbReference type="NCBI Taxonomy" id="1347902"/>
    <lineage>
        <taxon>Bacteria</taxon>
        <taxon>Bacillati</taxon>
        <taxon>Bacillota</taxon>
        <taxon>Bacilli</taxon>
        <taxon>Bacillales</taxon>
        <taxon>Bacillaceae</taxon>
        <taxon>Priestia</taxon>
    </lineage>
</organism>
<evidence type="ECO:0000256" key="3">
    <source>
        <dbReference type="ARBA" id="ARBA00023125"/>
    </source>
</evidence>
<dbReference type="Gene3D" id="1.10.10.10">
    <property type="entry name" value="Winged helix-like DNA-binding domain superfamily/Winged helix DNA-binding domain"/>
    <property type="match status" value="1"/>
</dbReference>
<evidence type="ECO:0000313" key="6">
    <source>
        <dbReference type="EMBL" id="GGE79331.1"/>
    </source>
</evidence>
<keyword evidence="4" id="KW-0804">Transcription</keyword>
<reference evidence="6" key="2">
    <citation type="submission" date="2020-09" db="EMBL/GenBank/DDBJ databases">
        <authorList>
            <person name="Sun Q."/>
            <person name="Zhou Y."/>
        </authorList>
    </citation>
    <scope>NUCLEOTIDE SEQUENCE</scope>
    <source>
        <strain evidence="6">CGMCC 1.12698</strain>
    </source>
</reference>
<dbReference type="GO" id="GO:0003700">
    <property type="term" value="F:DNA-binding transcription factor activity"/>
    <property type="evidence" value="ECO:0007669"/>
    <property type="project" value="InterPro"/>
</dbReference>
<dbReference type="RefSeq" id="WP_188389419.1">
    <property type="nucleotide sequence ID" value="NZ_BMFK01000003.1"/>
</dbReference>
<dbReference type="PROSITE" id="PS50931">
    <property type="entry name" value="HTH_LYSR"/>
    <property type="match status" value="1"/>
</dbReference>
<dbReference type="PANTHER" id="PTHR30126:SF40">
    <property type="entry name" value="HTH-TYPE TRANSCRIPTIONAL REGULATOR GLTR"/>
    <property type="match status" value="1"/>
</dbReference>
<name>A0A917ERC6_9BACI</name>
<gene>
    <name evidence="6" type="primary">gltR</name>
    <name evidence="6" type="ORF">GCM10007140_31160</name>
</gene>
<evidence type="ECO:0000256" key="2">
    <source>
        <dbReference type="ARBA" id="ARBA00023015"/>
    </source>
</evidence>
<keyword evidence="3" id="KW-0238">DNA-binding</keyword>
<evidence type="ECO:0000259" key="5">
    <source>
        <dbReference type="PROSITE" id="PS50931"/>
    </source>
</evidence>
<reference evidence="6" key="1">
    <citation type="journal article" date="2014" name="Int. J. Syst. Evol. Microbiol.">
        <title>Complete genome sequence of Corynebacterium casei LMG S-19264T (=DSM 44701T), isolated from a smear-ripened cheese.</title>
        <authorList>
            <consortium name="US DOE Joint Genome Institute (JGI-PGF)"/>
            <person name="Walter F."/>
            <person name="Albersmeier A."/>
            <person name="Kalinowski J."/>
            <person name="Ruckert C."/>
        </authorList>
    </citation>
    <scope>NUCLEOTIDE SEQUENCE</scope>
    <source>
        <strain evidence="6">CGMCC 1.12698</strain>
    </source>
</reference>
<dbReference type="Proteomes" id="UP000605259">
    <property type="component" value="Unassembled WGS sequence"/>
</dbReference>
<comment type="similarity">
    <text evidence="1">Belongs to the LysR transcriptional regulatory family.</text>
</comment>
<keyword evidence="7" id="KW-1185">Reference proteome</keyword>
<dbReference type="SUPFAM" id="SSF53850">
    <property type="entry name" value="Periplasmic binding protein-like II"/>
    <property type="match status" value="1"/>
</dbReference>
<dbReference type="AlphaFoldDB" id="A0A917ERC6"/>
<dbReference type="GO" id="GO:0000976">
    <property type="term" value="F:transcription cis-regulatory region binding"/>
    <property type="evidence" value="ECO:0007669"/>
    <property type="project" value="TreeGrafter"/>
</dbReference>
<evidence type="ECO:0000256" key="4">
    <source>
        <dbReference type="ARBA" id="ARBA00023163"/>
    </source>
</evidence>
<dbReference type="Pfam" id="PF00126">
    <property type="entry name" value="HTH_1"/>
    <property type="match status" value="1"/>
</dbReference>
<dbReference type="SUPFAM" id="SSF46785">
    <property type="entry name" value="Winged helix' DNA-binding domain"/>
    <property type="match status" value="1"/>
</dbReference>